<evidence type="ECO:0000256" key="1">
    <source>
        <dbReference type="ARBA" id="ARBA00022679"/>
    </source>
</evidence>
<evidence type="ECO:0000313" key="4">
    <source>
        <dbReference type="EMBL" id="GHF00767.1"/>
    </source>
</evidence>
<dbReference type="Pfam" id="PF00583">
    <property type="entry name" value="Acetyltransf_1"/>
    <property type="match status" value="1"/>
</dbReference>
<comment type="caution">
    <text evidence="4">The sequence shown here is derived from an EMBL/GenBank/DDBJ whole genome shotgun (WGS) entry which is preliminary data.</text>
</comment>
<protein>
    <recommendedName>
        <fullName evidence="3">N-acetyltransferase domain-containing protein</fullName>
    </recommendedName>
</protein>
<dbReference type="InterPro" id="IPR050832">
    <property type="entry name" value="Bact_Acetyltransf"/>
</dbReference>
<evidence type="ECO:0000256" key="2">
    <source>
        <dbReference type="ARBA" id="ARBA00023315"/>
    </source>
</evidence>
<gene>
    <name evidence="4" type="ORF">GCM10016455_22240</name>
</gene>
<keyword evidence="2" id="KW-0012">Acyltransferase</keyword>
<dbReference type="EMBL" id="BNCH01000004">
    <property type="protein sequence ID" value="GHF00767.1"/>
    <property type="molecule type" value="Genomic_DNA"/>
</dbReference>
<dbReference type="PROSITE" id="PS51186">
    <property type="entry name" value="GNAT"/>
    <property type="match status" value="1"/>
</dbReference>
<evidence type="ECO:0000313" key="5">
    <source>
        <dbReference type="Proteomes" id="UP000609802"/>
    </source>
</evidence>
<accession>A0ABQ3J564</accession>
<proteinExistence type="predicted"/>
<sequence length="157" mass="17000">METRRAVMEDAADISIFLKELADLGKRSRPWDEAFVRDYYINNPDGIRCSVAVDDDGTILGMQALSLAVPDNNYGVTPGWGIIGTHVKPNAARRGVGKALFAATTKAARDAGLMHIDATIGATNAEGLGYYEAMGFRTYRTKDGAVCKRFRVPQGAD</sequence>
<name>A0ABQ3J564_9RHOB</name>
<feature type="domain" description="N-acetyltransferase" evidence="3">
    <location>
        <begin position="1"/>
        <end position="153"/>
    </location>
</feature>
<dbReference type="CDD" id="cd04301">
    <property type="entry name" value="NAT_SF"/>
    <property type="match status" value="1"/>
</dbReference>
<dbReference type="SUPFAM" id="SSF55729">
    <property type="entry name" value="Acyl-CoA N-acyltransferases (Nat)"/>
    <property type="match status" value="1"/>
</dbReference>
<dbReference type="InterPro" id="IPR000182">
    <property type="entry name" value="GNAT_dom"/>
</dbReference>
<keyword evidence="5" id="KW-1185">Reference proteome</keyword>
<evidence type="ECO:0000259" key="3">
    <source>
        <dbReference type="PROSITE" id="PS51186"/>
    </source>
</evidence>
<dbReference type="PANTHER" id="PTHR43877:SF1">
    <property type="entry name" value="ACETYLTRANSFERASE"/>
    <property type="match status" value="1"/>
</dbReference>
<dbReference type="PANTHER" id="PTHR43877">
    <property type="entry name" value="AMINOALKYLPHOSPHONATE N-ACETYLTRANSFERASE-RELATED-RELATED"/>
    <property type="match status" value="1"/>
</dbReference>
<dbReference type="Gene3D" id="3.40.630.30">
    <property type="match status" value="1"/>
</dbReference>
<dbReference type="RefSeq" id="WP_229836748.1">
    <property type="nucleotide sequence ID" value="NZ_BNCH01000004.1"/>
</dbReference>
<reference evidence="5" key="1">
    <citation type="journal article" date="2019" name="Int. J. Syst. Evol. Microbiol.">
        <title>The Global Catalogue of Microorganisms (GCM) 10K type strain sequencing project: providing services to taxonomists for standard genome sequencing and annotation.</title>
        <authorList>
            <consortium name="The Broad Institute Genomics Platform"/>
            <consortium name="The Broad Institute Genome Sequencing Center for Infectious Disease"/>
            <person name="Wu L."/>
            <person name="Ma J."/>
        </authorList>
    </citation>
    <scope>NUCLEOTIDE SEQUENCE [LARGE SCALE GENOMIC DNA]</scope>
    <source>
        <strain evidence="5">KCTC 42443</strain>
    </source>
</reference>
<dbReference type="InterPro" id="IPR016181">
    <property type="entry name" value="Acyl_CoA_acyltransferase"/>
</dbReference>
<keyword evidence="1" id="KW-0808">Transferase</keyword>
<dbReference type="Proteomes" id="UP000609802">
    <property type="component" value="Unassembled WGS sequence"/>
</dbReference>
<organism evidence="4 5">
    <name type="scientific">Aliiroseovarius zhejiangensis</name>
    <dbReference type="NCBI Taxonomy" id="1632025"/>
    <lineage>
        <taxon>Bacteria</taxon>
        <taxon>Pseudomonadati</taxon>
        <taxon>Pseudomonadota</taxon>
        <taxon>Alphaproteobacteria</taxon>
        <taxon>Rhodobacterales</taxon>
        <taxon>Paracoccaceae</taxon>
        <taxon>Aliiroseovarius</taxon>
    </lineage>
</organism>